<dbReference type="GO" id="GO:0016020">
    <property type="term" value="C:membrane"/>
    <property type="evidence" value="ECO:0007669"/>
    <property type="project" value="UniProtKB-SubCell"/>
</dbReference>
<feature type="transmembrane region" description="Helical" evidence="7">
    <location>
        <begin position="275"/>
        <end position="298"/>
    </location>
</feature>
<protein>
    <recommendedName>
        <fullName evidence="8">Cation efflux protein transmembrane domain-containing protein</fullName>
    </recommendedName>
</protein>
<keyword evidence="5 7" id="KW-0472">Membrane</keyword>
<proteinExistence type="predicted"/>
<keyword evidence="4 7" id="KW-1133">Transmembrane helix</keyword>
<dbReference type="InterPro" id="IPR050291">
    <property type="entry name" value="CDF_Transporter"/>
</dbReference>
<evidence type="ECO:0000256" key="4">
    <source>
        <dbReference type="ARBA" id="ARBA00022989"/>
    </source>
</evidence>
<feature type="transmembrane region" description="Helical" evidence="7">
    <location>
        <begin position="235"/>
        <end position="255"/>
    </location>
</feature>
<evidence type="ECO:0000313" key="10">
    <source>
        <dbReference type="Proteomes" id="UP000799438"/>
    </source>
</evidence>
<feature type="transmembrane region" description="Helical" evidence="7">
    <location>
        <begin position="193"/>
        <end position="214"/>
    </location>
</feature>
<dbReference type="OrthoDB" id="78296at2759"/>
<dbReference type="InterPro" id="IPR036837">
    <property type="entry name" value="Cation_efflux_CTD_sf"/>
</dbReference>
<dbReference type="RefSeq" id="XP_033395116.1">
    <property type="nucleotide sequence ID" value="XM_033540915.1"/>
</dbReference>
<dbReference type="GO" id="GO:0098771">
    <property type="term" value="P:inorganic ion homeostasis"/>
    <property type="evidence" value="ECO:0007669"/>
    <property type="project" value="UniProtKB-ARBA"/>
</dbReference>
<name>A0A6A6B7Q3_9PEZI</name>
<dbReference type="FunFam" id="3.30.70.1350:FF:000012">
    <property type="entry name" value="Cation diffusion facilitator 10"/>
    <property type="match status" value="1"/>
</dbReference>
<evidence type="ECO:0000256" key="7">
    <source>
        <dbReference type="SAM" id="Phobius"/>
    </source>
</evidence>
<evidence type="ECO:0000256" key="3">
    <source>
        <dbReference type="ARBA" id="ARBA00022692"/>
    </source>
</evidence>
<feature type="transmembrane region" description="Helical" evidence="7">
    <location>
        <begin position="165"/>
        <end position="187"/>
    </location>
</feature>
<dbReference type="GeneID" id="54298411"/>
<dbReference type="InterPro" id="IPR058533">
    <property type="entry name" value="Cation_efflux_TM"/>
</dbReference>
<evidence type="ECO:0000256" key="6">
    <source>
        <dbReference type="SAM" id="MobiDB-lite"/>
    </source>
</evidence>
<dbReference type="GO" id="GO:0030003">
    <property type="term" value="P:intracellular monoatomic cation homeostasis"/>
    <property type="evidence" value="ECO:0007669"/>
    <property type="project" value="UniProtKB-ARBA"/>
</dbReference>
<keyword evidence="10" id="KW-1185">Reference proteome</keyword>
<dbReference type="Gene3D" id="3.30.70.1350">
    <property type="entry name" value="Cation efflux protein, cytoplasmic domain"/>
    <property type="match status" value="1"/>
</dbReference>
<dbReference type="PANTHER" id="PTHR43840:SF11">
    <property type="entry name" value="CATION DIFFUSION FACILITATOR 10"/>
    <property type="match status" value="1"/>
</dbReference>
<organism evidence="9 10">
    <name type="scientific">Aplosporella prunicola CBS 121167</name>
    <dbReference type="NCBI Taxonomy" id="1176127"/>
    <lineage>
        <taxon>Eukaryota</taxon>
        <taxon>Fungi</taxon>
        <taxon>Dikarya</taxon>
        <taxon>Ascomycota</taxon>
        <taxon>Pezizomycotina</taxon>
        <taxon>Dothideomycetes</taxon>
        <taxon>Dothideomycetes incertae sedis</taxon>
        <taxon>Botryosphaeriales</taxon>
        <taxon>Aplosporellaceae</taxon>
        <taxon>Aplosporella</taxon>
    </lineage>
</organism>
<evidence type="ECO:0000259" key="8">
    <source>
        <dbReference type="Pfam" id="PF01545"/>
    </source>
</evidence>
<dbReference type="EMBL" id="ML995493">
    <property type="protein sequence ID" value="KAF2139403.1"/>
    <property type="molecule type" value="Genomic_DNA"/>
</dbReference>
<feature type="domain" description="Cation efflux protein transmembrane" evidence="8">
    <location>
        <begin position="169"/>
        <end position="362"/>
    </location>
</feature>
<dbReference type="GO" id="GO:0008324">
    <property type="term" value="F:monoatomic cation transmembrane transporter activity"/>
    <property type="evidence" value="ECO:0007669"/>
    <property type="project" value="InterPro"/>
</dbReference>
<comment type="subcellular location">
    <subcellularLocation>
        <location evidence="1">Membrane</location>
        <topology evidence="1">Multi-pass membrane protein</topology>
    </subcellularLocation>
</comment>
<evidence type="ECO:0000256" key="5">
    <source>
        <dbReference type="ARBA" id="ARBA00023136"/>
    </source>
</evidence>
<dbReference type="FunFam" id="1.20.1510.10:FF:000005">
    <property type="entry name" value="Putative Cation diffusion facilitator 1"/>
    <property type="match status" value="1"/>
</dbReference>
<dbReference type="Proteomes" id="UP000799438">
    <property type="component" value="Unassembled WGS sequence"/>
</dbReference>
<keyword evidence="3 7" id="KW-0812">Transmembrane</keyword>
<dbReference type="InterPro" id="IPR027469">
    <property type="entry name" value="Cation_efflux_TMD_sf"/>
</dbReference>
<feature type="transmembrane region" description="Helical" evidence="7">
    <location>
        <begin position="310"/>
        <end position="328"/>
    </location>
</feature>
<reference evidence="9" key="1">
    <citation type="journal article" date="2020" name="Stud. Mycol.">
        <title>101 Dothideomycetes genomes: a test case for predicting lifestyles and emergence of pathogens.</title>
        <authorList>
            <person name="Haridas S."/>
            <person name="Albert R."/>
            <person name="Binder M."/>
            <person name="Bloem J."/>
            <person name="Labutti K."/>
            <person name="Salamov A."/>
            <person name="Andreopoulos B."/>
            <person name="Baker S."/>
            <person name="Barry K."/>
            <person name="Bills G."/>
            <person name="Bluhm B."/>
            <person name="Cannon C."/>
            <person name="Castanera R."/>
            <person name="Culley D."/>
            <person name="Daum C."/>
            <person name="Ezra D."/>
            <person name="Gonzalez J."/>
            <person name="Henrissat B."/>
            <person name="Kuo A."/>
            <person name="Liang C."/>
            <person name="Lipzen A."/>
            <person name="Lutzoni F."/>
            <person name="Magnuson J."/>
            <person name="Mondo S."/>
            <person name="Nolan M."/>
            <person name="Ohm R."/>
            <person name="Pangilinan J."/>
            <person name="Park H.-J."/>
            <person name="Ramirez L."/>
            <person name="Alfaro M."/>
            <person name="Sun H."/>
            <person name="Tritt A."/>
            <person name="Yoshinaga Y."/>
            <person name="Zwiers L.-H."/>
            <person name="Turgeon B."/>
            <person name="Goodwin S."/>
            <person name="Spatafora J."/>
            <person name="Crous P."/>
            <person name="Grigoriev I."/>
        </authorList>
    </citation>
    <scope>NUCLEOTIDE SEQUENCE</scope>
    <source>
        <strain evidence="9">CBS 121167</strain>
    </source>
</reference>
<evidence type="ECO:0000313" key="9">
    <source>
        <dbReference type="EMBL" id="KAF2139403.1"/>
    </source>
</evidence>
<dbReference type="SUPFAM" id="SSF161111">
    <property type="entry name" value="Cation efflux protein transmembrane domain-like"/>
    <property type="match status" value="1"/>
</dbReference>
<sequence>MVSGRHRAANGRAASSDEENDDYKINDDVETGPRVPPKWRFRDAIAATMDMQDVNRLKVQLKEGIDRNELEGYRMSEDAIKKLKNKKVQAFYREQNEKLNDWLEVDALVMAMADDVLDSMNPRDMDHDGVAESGGALQATSESIEPLLPEDERAARRKARRNAKWAININVVANILLLLAKCIAAFFSSSLSLIASLVDSALDLLCTIIVWTTNKLVKWRLHRLKAKFPVGRKRLEPIGILVFSIIMIVSFIQILQESIEKLAASGDKVPVQLPAIAIGAMAATVGVKGLIWFGCIPIKTTQVQALAQDCKTDVVFNTLSLLFPVIGYKANLWWFDPVGAAILSLFIIYDWADTCLQNVTRLTGSAASERVHRKLLYLAWRFSPVVVGYKSVTAYHAGDGIWVEMDVLLDEKTPLRRAHDVAETLQYCCEGLGEVDRAFVTMDYASQGPTGHASELG</sequence>
<gene>
    <name evidence="9" type="ORF">K452DRAFT_289959</name>
</gene>
<dbReference type="Pfam" id="PF01545">
    <property type="entry name" value="Cation_efflux"/>
    <property type="match status" value="1"/>
</dbReference>
<dbReference type="Gene3D" id="1.20.1510.10">
    <property type="entry name" value="Cation efflux protein transmembrane domain"/>
    <property type="match status" value="1"/>
</dbReference>
<dbReference type="AlphaFoldDB" id="A0A6A6B7Q3"/>
<feature type="region of interest" description="Disordered" evidence="6">
    <location>
        <begin position="1"/>
        <end position="34"/>
    </location>
</feature>
<keyword evidence="2" id="KW-0813">Transport</keyword>
<dbReference type="SUPFAM" id="SSF160240">
    <property type="entry name" value="Cation efflux protein cytoplasmic domain-like"/>
    <property type="match status" value="1"/>
</dbReference>
<accession>A0A6A6B7Q3</accession>
<evidence type="ECO:0000256" key="1">
    <source>
        <dbReference type="ARBA" id="ARBA00004141"/>
    </source>
</evidence>
<dbReference type="PANTHER" id="PTHR43840">
    <property type="entry name" value="MITOCHONDRIAL METAL TRANSPORTER 1-RELATED"/>
    <property type="match status" value="1"/>
</dbReference>
<evidence type="ECO:0000256" key="2">
    <source>
        <dbReference type="ARBA" id="ARBA00022448"/>
    </source>
</evidence>